<proteinExistence type="predicted"/>
<dbReference type="Gene3D" id="3.90.79.10">
    <property type="entry name" value="Nucleoside Triphosphate Pyrophosphohydrolase"/>
    <property type="match status" value="1"/>
</dbReference>
<dbReference type="InterPro" id="IPR020084">
    <property type="entry name" value="NUDIX_hydrolase_CS"/>
</dbReference>
<keyword evidence="4" id="KW-1185">Reference proteome</keyword>
<dbReference type="InterPro" id="IPR000086">
    <property type="entry name" value="NUDIX_hydrolase_dom"/>
</dbReference>
<keyword evidence="1" id="KW-0378">Hydrolase</keyword>
<dbReference type="KEGG" id="mana:MAMMFC1_00223"/>
<dbReference type="EC" id="5.3.3.2" evidence="3"/>
<evidence type="ECO:0000313" key="4">
    <source>
        <dbReference type="Proteomes" id="UP000276437"/>
    </source>
</evidence>
<dbReference type="PROSITE" id="PS00893">
    <property type="entry name" value="NUDIX_BOX"/>
    <property type="match status" value="1"/>
</dbReference>
<feature type="domain" description="Nudix hydrolase" evidence="2">
    <location>
        <begin position="28"/>
        <end position="158"/>
    </location>
</feature>
<organism evidence="3 4">
    <name type="scientific">Methylomusa anaerophila</name>
    <dbReference type="NCBI Taxonomy" id="1930071"/>
    <lineage>
        <taxon>Bacteria</taxon>
        <taxon>Bacillati</taxon>
        <taxon>Bacillota</taxon>
        <taxon>Negativicutes</taxon>
        <taxon>Selenomonadales</taxon>
        <taxon>Sporomusaceae</taxon>
        <taxon>Methylomusa</taxon>
    </lineage>
</organism>
<dbReference type="InterPro" id="IPR015797">
    <property type="entry name" value="NUDIX_hydrolase-like_dom_sf"/>
</dbReference>
<dbReference type="EMBL" id="AP018449">
    <property type="protein sequence ID" value="BBB89590.1"/>
    <property type="molecule type" value="Genomic_DNA"/>
</dbReference>
<dbReference type="CDD" id="cd04693">
    <property type="entry name" value="NUDIX_Hydrolase"/>
    <property type="match status" value="1"/>
</dbReference>
<dbReference type="PANTHER" id="PTHR10885:SF0">
    <property type="entry name" value="ISOPENTENYL-DIPHOSPHATE DELTA-ISOMERASE"/>
    <property type="match status" value="1"/>
</dbReference>
<evidence type="ECO:0000256" key="1">
    <source>
        <dbReference type="ARBA" id="ARBA00022801"/>
    </source>
</evidence>
<keyword evidence="3" id="KW-0413">Isomerase</keyword>
<dbReference type="OrthoDB" id="9815331at2"/>
<protein>
    <submittedName>
        <fullName evidence="3">Isopentenyl-diphosphate Delta-isomerase</fullName>
        <ecNumber evidence="3">5.3.3.2</ecNumber>
    </submittedName>
</protein>
<dbReference type="RefSeq" id="WP_126305718.1">
    <property type="nucleotide sequence ID" value="NZ_AP018449.1"/>
</dbReference>
<dbReference type="PANTHER" id="PTHR10885">
    <property type="entry name" value="ISOPENTENYL-DIPHOSPHATE DELTA-ISOMERASE"/>
    <property type="match status" value="1"/>
</dbReference>
<reference evidence="3 4" key="1">
    <citation type="journal article" date="2018" name="Int. J. Syst. Evol. Microbiol.">
        <title>Methylomusa anaerophila gen. nov., sp. nov., an anaerobic methanol-utilizing bacterium isolated from a microbial fuel cell.</title>
        <authorList>
            <person name="Amano N."/>
            <person name="Yamamuro A."/>
            <person name="Miyahara M."/>
            <person name="Kouzuma A."/>
            <person name="Abe T."/>
            <person name="Watanabe K."/>
        </authorList>
    </citation>
    <scope>NUCLEOTIDE SEQUENCE [LARGE SCALE GENOMIC DNA]</scope>
    <source>
        <strain evidence="3 4">MMFC1</strain>
    </source>
</reference>
<sequence length="169" mass="19016">MELWDILDANGNKTGRTIERGQPFREGEYHLVVHVYLINAKGEFLIQKRSLSKRVLPGMWDMTGGAVLAGEDSATGAVREVEEELGIALSHKKLSMIARLKRKSNFIDIWATSIDVSLEDVVMQAGEVDAVKFVSADDMIKIIFSAEYREDNYKQIILNFLKNIQGQSI</sequence>
<evidence type="ECO:0000259" key="2">
    <source>
        <dbReference type="PROSITE" id="PS51462"/>
    </source>
</evidence>
<dbReference type="SUPFAM" id="SSF55811">
    <property type="entry name" value="Nudix"/>
    <property type="match status" value="1"/>
</dbReference>
<name>A0A348AEU2_9FIRM</name>
<dbReference type="GO" id="GO:0004452">
    <property type="term" value="F:isopentenyl-diphosphate delta-isomerase activity"/>
    <property type="evidence" value="ECO:0007669"/>
    <property type="project" value="UniProtKB-EC"/>
</dbReference>
<evidence type="ECO:0000313" key="3">
    <source>
        <dbReference type="EMBL" id="BBB89590.1"/>
    </source>
</evidence>
<dbReference type="GO" id="GO:0016787">
    <property type="term" value="F:hydrolase activity"/>
    <property type="evidence" value="ECO:0007669"/>
    <property type="project" value="UniProtKB-KW"/>
</dbReference>
<dbReference type="Pfam" id="PF00293">
    <property type="entry name" value="NUDIX"/>
    <property type="match status" value="1"/>
</dbReference>
<dbReference type="PROSITE" id="PS51462">
    <property type="entry name" value="NUDIX"/>
    <property type="match status" value="1"/>
</dbReference>
<accession>A0A348AEU2</accession>
<dbReference type="Proteomes" id="UP000276437">
    <property type="component" value="Chromosome"/>
</dbReference>
<dbReference type="AlphaFoldDB" id="A0A348AEU2"/>
<gene>
    <name evidence="3" type="primary">idi</name>
    <name evidence="3" type="ORF">MAMMFC1_00223</name>
</gene>